<dbReference type="GO" id="GO:0046872">
    <property type="term" value="F:metal ion binding"/>
    <property type="evidence" value="ECO:0007669"/>
    <property type="project" value="UniProtKB-KW"/>
</dbReference>
<dbReference type="PANTHER" id="PTHR21485:SF3">
    <property type="entry name" value="N-ACYLNEURAMINATE CYTIDYLYLTRANSFERASE"/>
    <property type="match status" value="1"/>
</dbReference>
<dbReference type="SFLD" id="SFLDG01136">
    <property type="entry name" value="C1.6:_Phosphoserine_Phosphatas"/>
    <property type="match status" value="1"/>
</dbReference>
<protein>
    <recommendedName>
        <fullName evidence="7">N-acylneuraminate cytidylyltransferase</fullName>
        <ecNumber evidence="7">2.7.7.43</ecNumber>
    </recommendedName>
</protein>
<evidence type="ECO:0000256" key="6">
    <source>
        <dbReference type="ARBA" id="ARBA00011881"/>
    </source>
</evidence>
<evidence type="ECO:0000313" key="11">
    <source>
        <dbReference type="EMBL" id="AVG24560.1"/>
    </source>
</evidence>
<comment type="catalytic activity">
    <reaction evidence="1">
        <text>an N-acylneuraminate + CTP = a CMP-N-acyl-beta-neuraminate + diphosphate</text>
        <dbReference type="Rhea" id="RHEA:11344"/>
        <dbReference type="ChEBI" id="CHEBI:33019"/>
        <dbReference type="ChEBI" id="CHEBI:37563"/>
        <dbReference type="ChEBI" id="CHEBI:60073"/>
        <dbReference type="ChEBI" id="CHEBI:68671"/>
        <dbReference type="EC" id="2.7.7.43"/>
    </reaction>
</comment>
<dbReference type="Proteomes" id="UP000243077">
    <property type="component" value="Chromosome"/>
</dbReference>
<evidence type="ECO:0000256" key="10">
    <source>
        <dbReference type="ARBA" id="ARBA00022842"/>
    </source>
</evidence>
<comment type="similarity">
    <text evidence="5">Belongs to the CMP-NeuNAc synthase family.</text>
</comment>
<dbReference type="InterPro" id="IPR023214">
    <property type="entry name" value="HAD_sf"/>
</dbReference>
<evidence type="ECO:0000256" key="9">
    <source>
        <dbReference type="ARBA" id="ARBA00022801"/>
    </source>
</evidence>
<evidence type="ECO:0000256" key="3">
    <source>
        <dbReference type="ARBA" id="ARBA00005141"/>
    </source>
</evidence>
<dbReference type="Gene3D" id="3.40.50.1000">
    <property type="entry name" value="HAD superfamily/HAD-like"/>
    <property type="match status" value="1"/>
</dbReference>
<dbReference type="RefSeq" id="WP_104914019.1">
    <property type="nucleotide sequence ID" value="NZ_CP026923.1"/>
</dbReference>
<keyword evidence="11" id="KW-0808">Transferase</keyword>
<name>A0A2L2BSE0_9MICO</name>
<evidence type="ECO:0000256" key="1">
    <source>
        <dbReference type="ARBA" id="ARBA00001862"/>
    </source>
</evidence>
<evidence type="ECO:0000256" key="5">
    <source>
        <dbReference type="ARBA" id="ARBA00010726"/>
    </source>
</evidence>
<dbReference type="EMBL" id="CP026923">
    <property type="protein sequence ID" value="AVG24560.1"/>
    <property type="molecule type" value="Genomic_DNA"/>
</dbReference>
<keyword evidence="9" id="KW-0378">Hydrolase</keyword>
<dbReference type="UniPathway" id="UPA00628"/>
<comment type="cofactor">
    <cofactor evidence="2">
        <name>Mg(2+)</name>
        <dbReference type="ChEBI" id="CHEBI:18420"/>
    </cofactor>
</comment>
<dbReference type="SUPFAM" id="SSF53448">
    <property type="entry name" value="Nucleotide-diphospho-sugar transferases"/>
    <property type="match status" value="1"/>
</dbReference>
<comment type="pathway">
    <text evidence="3">Amino-sugar metabolism; N-acetylneuraminate metabolism.</text>
</comment>
<keyword evidence="12" id="KW-1185">Reference proteome</keyword>
<keyword evidence="11" id="KW-0548">Nucleotidyltransferase</keyword>
<dbReference type="GO" id="GO:0016788">
    <property type="term" value="F:hydrolase activity, acting on ester bonds"/>
    <property type="evidence" value="ECO:0007669"/>
    <property type="project" value="InterPro"/>
</dbReference>
<proteinExistence type="inferred from homology"/>
<dbReference type="InterPro" id="IPR003329">
    <property type="entry name" value="Cytidylyl_trans"/>
</dbReference>
<evidence type="ECO:0000256" key="8">
    <source>
        <dbReference type="ARBA" id="ARBA00022723"/>
    </source>
</evidence>
<dbReference type="SFLD" id="SFLDS00003">
    <property type="entry name" value="Haloacid_Dehalogenase"/>
    <property type="match status" value="1"/>
</dbReference>
<dbReference type="GO" id="GO:0008781">
    <property type="term" value="F:N-acylneuraminate cytidylyltransferase activity"/>
    <property type="evidence" value="ECO:0007669"/>
    <property type="project" value="UniProtKB-EC"/>
</dbReference>
<dbReference type="InterPro" id="IPR010023">
    <property type="entry name" value="KdsC_fam"/>
</dbReference>
<accession>A0A2L2BSE0</accession>
<dbReference type="Gene3D" id="3.90.550.10">
    <property type="entry name" value="Spore Coat Polysaccharide Biosynthesis Protein SpsA, Chain A"/>
    <property type="match status" value="1"/>
</dbReference>
<reference evidence="11 12" key="1">
    <citation type="submission" date="2018-02" db="EMBL/GenBank/DDBJ databases">
        <title>Complete genome of the streamlined marine actinobacterium Pontimonas salivibrio CL-TW6 adapted to coastal planktonic lifestype.</title>
        <authorList>
            <person name="Cho B.C."/>
            <person name="Hardies S.C."/>
            <person name="Jang G.I."/>
            <person name="Hwang C.Y."/>
        </authorList>
    </citation>
    <scope>NUCLEOTIDE SEQUENCE [LARGE SCALE GENOMIC DNA]</scope>
    <source>
        <strain evidence="11 12">CL-TW6</strain>
    </source>
</reference>
<dbReference type="SFLD" id="SFLDG01138">
    <property type="entry name" value="C1.6.2:_Deoxy-d-mannose-octulo"/>
    <property type="match status" value="1"/>
</dbReference>
<dbReference type="InterPro" id="IPR050793">
    <property type="entry name" value="CMP-NeuNAc_synthase"/>
</dbReference>
<dbReference type="PANTHER" id="PTHR21485">
    <property type="entry name" value="HAD SUPERFAMILY MEMBERS CMAS AND KDSC"/>
    <property type="match status" value="1"/>
</dbReference>
<keyword evidence="10" id="KW-0460">Magnesium</keyword>
<evidence type="ECO:0000256" key="4">
    <source>
        <dbReference type="ARBA" id="ARBA00005893"/>
    </source>
</evidence>
<dbReference type="CDD" id="cd02513">
    <property type="entry name" value="CMP-NeuAc_Synthase"/>
    <property type="match status" value="1"/>
</dbReference>
<comment type="similarity">
    <text evidence="4">Belongs to the KdsC family.</text>
</comment>
<dbReference type="GO" id="GO:0006054">
    <property type="term" value="P:N-acetylneuraminate metabolic process"/>
    <property type="evidence" value="ECO:0007669"/>
    <property type="project" value="UniProtKB-UniPathway"/>
</dbReference>
<organism evidence="11 12">
    <name type="scientific">Pontimonas salivibrio</name>
    <dbReference type="NCBI Taxonomy" id="1159327"/>
    <lineage>
        <taxon>Bacteria</taxon>
        <taxon>Bacillati</taxon>
        <taxon>Actinomycetota</taxon>
        <taxon>Actinomycetes</taxon>
        <taxon>Micrococcales</taxon>
        <taxon>Microbacteriaceae</taxon>
        <taxon>Pontimonas</taxon>
    </lineage>
</organism>
<dbReference type="SUPFAM" id="SSF56784">
    <property type="entry name" value="HAD-like"/>
    <property type="match status" value="1"/>
</dbReference>
<dbReference type="OrthoDB" id="9805604at2"/>
<evidence type="ECO:0000313" key="12">
    <source>
        <dbReference type="Proteomes" id="UP000243077"/>
    </source>
</evidence>
<dbReference type="EC" id="2.7.7.43" evidence="7"/>
<dbReference type="AlphaFoldDB" id="A0A2L2BSE0"/>
<dbReference type="KEGG" id="psai:C3B54_111625"/>
<dbReference type="InterPro" id="IPR036412">
    <property type="entry name" value="HAD-like_sf"/>
</dbReference>
<comment type="subunit">
    <text evidence="6">Homotetramer.</text>
</comment>
<evidence type="ECO:0000256" key="7">
    <source>
        <dbReference type="ARBA" id="ARBA00012491"/>
    </source>
</evidence>
<keyword evidence="8" id="KW-0479">Metal-binding</keyword>
<dbReference type="Pfam" id="PF08282">
    <property type="entry name" value="Hydrolase_3"/>
    <property type="match status" value="1"/>
</dbReference>
<sequence length="378" mass="41004">MSTVAIIPARGGSKGIPDKNLQPVYGVPLVARAIRSALATRGIDRVFVSTDTERIASVAQSNGATVINRPPEISGDEASSESAVLHALESIPDADVVVFIQATSPFIDPKDLDEAITMMKSGRFDAVFSATEDHGFRWEERGGEFVPVGHEASSRPRRQDLPHRVIETGAFYLFRAQGIRTAGSRFHGRIGCVEVGRRESLEIDTQEDLQLARELAMSGESTTRVGPIDAVVFDFDGVHTDDHVFVTQDGVESVRVSRRDGYGITLLKKAEIPLLILSTEKNPVVTTRAKKLGVDVLQGQDDKATALTQWAKTHDIDLQRVAYLGNDVNDAPALGVVGWPVVTGDAHPDVKPLARLVLESHGGRGAVRELADLILKRR</sequence>
<gene>
    <name evidence="11" type="ORF">C3B54_111625</name>
</gene>
<dbReference type="InterPro" id="IPR029044">
    <property type="entry name" value="Nucleotide-diphossugar_trans"/>
</dbReference>
<evidence type="ECO:0000256" key="2">
    <source>
        <dbReference type="ARBA" id="ARBA00001946"/>
    </source>
</evidence>
<dbReference type="Pfam" id="PF02348">
    <property type="entry name" value="CTP_transf_3"/>
    <property type="match status" value="1"/>
</dbReference>